<feature type="domain" description="CHAD" evidence="1">
    <location>
        <begin position="8"/>
        <end position="287"/>
    </location>
</feature>
<evidence type="ECO:0000313" key="2">
    <source>
        <dbReference type="EMBL" id="MQY48793.1"/>
    </source>
</evidence>
<dbReference type="PANTHER" id="PTHR39339:SF1">
    <property type="entry name" value="CHAD DOMAIN-CONTAINING PROTEIN"/>
    <property type="match status" value="1"/>
</dbReference>
<name>A0A6A8ABW7_9HYPH</name>
<dbReference type="InterPro" id="IPR038186">
    <property type="entry name" value="CHAD_dom_sf"/>
</dbReference>
<reference evidence="2 3" key="1">
    <citation type="submission" date="2019-11" db="EMBL/GenBank/DDBJ databases">
        <title>Genome analysis of Rhizobacterium cereale a novel genus and species isolated from maize roots in North Spain.</title>
        <authorList>
            <person name="Menendez E."/>
            <person name="Flores-Felix J.D."/>
            <person name="Ramirez-Bahena M.-H."/>
            <person name="Igual J.M."/>
            <person name="Garcia-Fraile P."/>
            <person name="Peix A."/>
            <person name="Velazquez E."/>
        </authorList>
    </citation>
    <scope>NUCLEOTIDE SEQUENCE [LARGE SCALE GENOMIC DNA]</scope>
    <source>
        <strain evidence="2 3">RZME27</strain>
    </source>
</reference>
<gene>
    <name evidence="2" type="ORF">GAO09_22425</name>
</gene>
<dbReference type="Proteomes" id="UP000435138">
    <property type="component" value="Unassembled WGS sequence"/>
</dbReference>
<dbReference type="InterPro" id="IPR007899">
    <property type="entry name" value="CHAD_dom"/>
</dbReference>
<dbReference type="PROSITE" id="PS51708">
    <property type="entry name" value="CHAD"/>
    <property type="match status" value="1"/>
</dbReference>
<evidence type="ECO:0000313" key="3">
    <source>
        <dbReference type="Proteomes" id="UP000435138"/>
    </source>
</evidence>
<dbReference type="Pfam" id="PF05235">
    <property type="entry name" value="CHAD"/>
    <property type="match status" value="1"/>
</dbReference>
<comment type="caution">
    <text evidence="2">The sequence shown here is derived from an EMBL/GenBank/DDBJ whole genome shotgun (WGS) entry which is preliminary data.</text>
</comment>
<keyword evidence="3" id="KW-1185">Reference proteome</keyword>
<organism evidence="2 3">
    <name type="scientific">Endobacterium cereale</name>
    <dbReference type="NCBI Taxonomy" id="2663029"/>
    <lineage>
        <taxon>Bacteria</taxon>
        <taxon>Pseudomonadati</taxon>
        <taxon>Pseudomonadota</taxon>
        <taxon>Alphaproteobacteria</taxon>
        <taxon>Hyphomicrobiales</taxon>
        <taxon>Rhizobiaceae</taxon>
        <taxon>Endobacterium</taxon>
    </lineage>
</organism>
<evidence type="ECO:0000259" key="1">
    <source>
        <dbReference type="PROSITE" id="PS51708"/>
    </source>
</evidence>
<protein>
    <submittedName>
        <fullName evidence="2">CHAD domain-containing protein</fullName>
    </submittedName>
</protein>
<sequence>MAFRIRPSEPFASEIRAVAERQLGRAVTLLEEQPDGPHKAVHDARKRFKRVRALYRLIEPDAKAFRKAENARIRDVAKSLSAARDATALIETTEYLAGDAKSPEEIAALTYASNALIERRDRIVANESDLEEKIAAAIEQSLAAIDAVQTLDLNDNPGKAAKCLGKAWRKQRKAAASALAACHAQPEADVFHELRKSGQIYWMHLSLLRDLWPSAMSAKHDDAKTLVEILGHEHDLSVLTQLINEQPQLFGNGDTMARLLGAVISKQQALRHQALEMADSVFADDREQESHIVALLWKAAATS</sequence>
<dbReference type="Gene3D" id="1.40.20.10">
    <property type="entry name" value="CHAD domain"/>
    <property type="match status" value="1"/>
</dbReference>
<dbReference type="PANTHER" id="PTHR39339">
    <property type="entry name" value="SLR1444 PROTEIN"/>
    <property type="match status" value="1"/>
</dbReference>
<accession>A0A6A8ABW7</accession>
<dbReference type="SMART" id="SM00880">
    <property type="entry name" value="CHAD"/>
    <property type="match status" value="1"/>
</dbReference>
<dbReference type="RefSeq" id="WP_153357877.1">
    <property type="nucleotide sequence ID" value="NZ_JAYKOO010000004.1"/>
</dbReference>
<dbReference type="AlphaFoldDB" id="A0A6A8ABW7"/>
<proteinExistence type="predicted"/>
<dbReference type="EMBL" id="WIXI01000049">
    <property type="protein sequence ID" value="MQY48793.1"/>
    <property type="molecule type" value="Genomic_DNA"/>
</dbReference>